<gene>
    <name evidence="2" type="ORF">EAE97_000506</name>
</gene>
<dbReference type="InterPro" id="IPR036188">
    <property type="entry name" value="FAD/NAD-bd_sf"/>
</dbReference>
<name>A0A9P5IVH5_9HELO</name>
<protein>
    <recommendedName>
        <fullName evidence="1">FAD/NAD(P)-binding domain-containing protein</fullName>
    </recommendedName>
</protein>
<dbReference type="PANTHER" id="PTHR43735:SF24">
    <property type="entry name" value="NUCLEOTIDE-DISULPHIDE OXIDOREDUCTASE AMID-LIKE, PUTATIVE (AFU_ORTHOLOGUE AFUA_1G17180)-RELATED"/>
    <property type="match status" value="1"/>
</dbReference>
<dbReference type="PANTHER" id="PTHR43735">
    <property type="entry name" value="APOPTOSIS-INDUCING FACTOR 1"/>
    <property type="match status" value="1"/>
</dbReference>
<dbReference type="RefSeq" id="XP_038738377.1">
    <property type="nucleotide sequence ID" value="XM_038871016.1"/>
</dbReference>
<evidence type="ECO:0000313" key="3">
    <source>
        <dbReference type="Proteomes" id="UP000710849"/>
    </source>
</evidence>
<sequence>MFYTNEMHTPHILVIGGAYGGFSVVTNVLNLIEGNPQLSSPLPPPPLDDCTILTTPRITILDERDGIYHTMGSPLAHSNSEFASEAWRRFDDIPILHRQDVRTIQGKENSTSPSKHIPYDYLVVATGTSRNWPVVPQSSKREEYLQDIHDNIESLRGSRRVVIVGGGAVGVEFSAEIKANFPSTEVYLIQSRPHLLHAEPLPKGFKQRAADILAGLGIQLLLGCRVDKILDGGRSGFKSMLTLSNGLHLGADHVIHTNSPHVARTDFLPIKALNSQGYINVRSTLQFPSNLVNADFHYAAGDVVSWCGIKRVGNAFIMGQHVATNIVRQMCSSRMERDPKTLAVCPQIQPMMALSIGDTALVYPEGEGDSWGEEQQSLVVRRGLGIDLCSVYLQI</sequence>
<comment type="caution">
    <text evidence="2">The sequence shown here is derived from an EMBL/GenBank/DDBJ whole genome shotgun (WGS) entry which is preliminary data.</text>
</comment>
<organism evidence="2 3">
    <name type="scientific">Botrytis byssoidea</name>
    <dbReference type="NCBI Taxonomy" id="139641"/>
    <lineage>
        <taxon>Eukaryota</taxon>
        <taxon>Fungi</taxon>
        <taxon>Dikarya</taxon>
        <taxon>Ascomycota</taxon>
        <taxon>Pezizomycotina</taxon>
        <taxon>Leotiomycetes</taxon>
        <taxon>Helotiales</taxon>
        <taxon>Sclerotiniaceae</taxon>
        <taxon>Botrytis</taxon>
    </lineage>
</organism>
<evidence type="ECO:0000259" key="1">
    <source>
        <dbReference type="Pfam" id="PF07992"/>
    </source>
</evidence>
<dbReference type="PRINTS" id="PR00368">
    <property type="entry name" value="FADPNR"/>
</dbReference>
<evidence type="ECO:0000313" key="2">
    <source>
        <dbReference type="EMBL" id="KAF7955247.1"/>
    </source>
</evidence>
<reference evidence="2 3" key="1">
    <citation type="journal article" date="2020" name="Genome Biol. Evol.">
        <title>Comparative genomics of Sclerotiniaceae.</title>
        <authorList>
            <person name="Valero Jimenez C.A."/>
            <person name="Steentjes M."/>
            <person name="Scholten O.E."/>
            <person name="Van Kan J.A.L."/>
        </authorList>
    </citation>
    <scope>NUCLEOTIDE SEQUENCE [LARGE SCALE GENOMIC DNA]</scope>
    <source>
        <strain evidence="2 3">MUCL 94</strain>
    </source>
</reference>
<dbReference type="AlphaFoldDB" id="A0A9P5IVH5"/>
<dbReference type="PRINTS" id="PR00411">
    <property type="entry name" value="PNDRDTASEI"/>
</dbReference>
<keyword evidence="3" id="KW-1185">Reference proteome</keyword>
<dbReference type="Proteomes" id="UP000710849">
    <property type="component" value="Unassembled WGS sequence"/>
</dbReference>
<accession>A0A9P5IVH5</accession>
<dbReference type="SUPFAM" id="SSF51905">
    <property type="entry name" value="FAD/NAD(P)-binding domain"/>
    <property type="match status" value="1"/>
</dbReference>
<dbReference type="GO" id="GO:0050660">
    <property type="term" value="F:flavin adenine dinucleotide binding"/>
    <property type="evidence" value="ECO:0007669"/>
    <property type="project" value="TreeGrafter"/>
</dbReference>
<dbReference type="InterPro" id="IPR023753">
    <property type="entry name" value="FAD/NAD-binding_dom"/>
</dbReference>
<dbReference type="GeneID" id="62144095"/>
<dbReference type="Gene3D" id="3.50.50.100">
    <property type="match status" value="1"/>
</dbReference>
<dbReference type="Pfam" id="PF07992">
    <property type="entry name" value="Pyr_redox_2"/>
    <property type="match status" value="1"/>
</dbReference>
<feature type="domain" description="FAD/NAD(P)-binding" evidence="1">
    <location>
        <begin position="101"/>
        <end position="316"/>
    </location>
</feature>
<dbReference type="GO" id="GO:0004174">
    <property type="term" value="F:electron-transferring-flavoprotein dehydrogenase activity"/>
    <property type="evidence" value="ECO:0007669"/>
    <property type="project" value="TreeGrafter"/>
</dbReference>
<dbReference type="EMBL" id="RCSW01000001">
    <property type="protein sequence ID" value="KAF7955247.1"/>
    <property type="molecule type" value="Genomic_DNA"/>
</dbReference>
<dbReference type="GO" id="GO:0005737">
    <property type="term" value="C:cytoplasm"/>
    <property type="evidence" value="ECO:0007669"/>
    <property type="project" value="TreeGrafter"/>
</dbReference>
<proteinExistence type="predicted"/>